<evidence type="ECO:0000256" key="2">
    <source>
        <dbReference type="ARBA" id="ARBA00022679"/>
    </source>
</evidence>
<feature type="domain" description="tRNA (adenine(58)-N(1))-methyltransferase catalytic subunit TRM61 C-terminal" evidence="7">
    <location>
        <begin position="80"/>
        <end position="239"/>
    </location>
</feature>
<evidence type="ECO:0000313" key="9">
    <source>
        <dbReference type="Proteomes" id="UP000008922"/>
    </source>
</evidence>
<organism evidence="8 9">
    <name type="scientific">Anaerolinea thermophila (strain DSM 14523 / JCM 11388 / NBRC 100420 / UNI-1)</name>
    <dbReference type="NCBI Taxonomy" id="926569"/>
    <lineage>
        <taxon>Bacteria</taxon>
        <taxon>Bacillati</taxon>
        <taxon>Chloroflexota</taxon>
        <taxon>Anaerolineae</taxon>
        <taxon>Anaerolineales</taxon>
        <taxon>Anaerolineaceae</taxon>
        <taxon>Anaerolinea</taxon>
    </lineage>
</organism>
<dbReference type="InterPro" id="IPR014816">
    <property type="entry name" value="tRNA_MeTrfase_Gcd14"/>
</dbReference>
<evidence type="ECO:0000256" key="1">
    <source>
        <dbReference type="ARBA" id="ARBA00022603"/>
    </source>
</evidence>
<feature type="binding site" evidence="6">
    <location>
        <position position="182"/>
    </location>
    <ligand>
        <name>S-adenosyl-L-methionine</name>
        <dbReference type="ChEBI" id="CHEBI:59789"/>
    </ligand>
</feature>
<keyword evidence="3 5" id="KW-0949">S-adenosyl-L-methionine</keyword>
<dbReference type="PANTHER" id="PTHR12133:SF1">
    <property type="entry name" value="TRNA (ADENINE(58)-N(1))-METHYLTRANSFERASE, MITOCHONDRIAL"/>
    <property type="match status" value="1"/>
</dbReference>
<dbReference type="InterPro" id="IPR029063">
    <property type="entry name" value="SAM-dependent_MTases_sf"/>
</dbReference>
<evidence type="ECO:0000256" key="3">
    <source>
        <dbReference type="ARBA" id="ARBA00022691"/>
    </source>
</evidence>
<dbReference type="InParanoid" id="E8N4Z1"/>
<dbReference type="PANTHER" id="PTHR12133">
    <property type="entry name" value="TRNA (ADENINE(58)-N(1))-METHYLTRANSFERASE"/>
    <property type="match status" value="1"/>
</dbReference>
<dbReference type="Gene3D" id="3.40.50.150">
    <property type="entry name" value="Vaccinia Virus protein VP39"/>
    <property type="match status" value="1"/>
</dbReference>
<dbReference type="SUPFAM" id="SSF53335">
    <property type="entry name" value="S-adenosyl-L-methionine-dependent methyltransferases"/>
    <property type="match status" value="1"/>
</dbReference>
<comment type="function">
    <text evidence="5">Catalyzes the S-adenosyl-L-methionine-dependent formation of N(1)-methyladenine at position 58 (m1A58) in tRNA.</text>
</comment>
<dbReference type="STRING" id="926569.ANT_14770"/>
<dbReference type="AlphaFoldDB" id="E8N4Z1"/>
<dbReference type="PIRSF" id="PIRSF017269">
    <property type="entry name" value="GCD14"/>
    <property type="match status" value="1"/>
</dbReference>
<dbReference type="GO" id="GO:0030488">
    <property type="term" value="P:tRNA methylation"/>
    <property type="evidence" value="ECO:0007669"/>
    <property type="project" value="InterPro"/>
</dbReference>
<dbReference type="EC" id="2.1.1.220" evidence="5"/>
<dbReference type="CDD" id="cd02440">
    <property type="entry name" value="AdoMet_MTases"/>
    <property type="match status" value="1"/>
</dbReference>
<evidence type="ECO:0000259" key="7">
    <source>
        <dbReference type="Pfam" id="PF08704"/>
    </source>
</evidence>
<comment type="similarity">
    <text evidence="5">Belongs to the class I-like SAM-binding methyltransferase superfamily. TRM61 family.</text>
</comment>
<gene>
    <name evidence="8" type="ordered locus">ANT_14770</name>
</gene>
<dbReference type="EMBL" id="AP012029">
    <property type="protein sequence ID" value="BAJ63505.1"/>
    <property type="molecule type" value="Genomic_DNA"/>
</dbReference>
<keyword evidence="4 5" id="KW-0819">tRNA processing</keyword>
<proteinExistence type="inferred from homology"/>
<dbReference type="Pfam" id="PF14801">
    <property type="entry name" value="TrmI-like_N"/>
    <property type="match status" value="1"/>
</dbReference>
<sequence length="296" mass="33345">MTEERPFLSGGEVAREGDLVQLVGTNHRHFIFRLRTGAEFQTHRGILYHDELIGKPYGSQVYSHIGTPFFMLQPSLADLLMNIRRNTQILYPKDIGYILVWMGIGPGARVIEAGTGSGALTMAFAYMVGETGKVYTYETRVEMFNLAQKNLAAVGLDSRVVFHLQHISEGFEETRADALFLDLPDPWNYLPQVKQALKPGGYFGSLLPTTNQVQTLLAELHRQGFAFINVSEILLRHYRPDPARFRPTDRMVAHTGFLIFARTVLHLPEDPKLRRELRFPLGDSVSEGVEDDDLAG</sequence>
<dbReference type="HOGENOM" id="CLU_025402_0_1_0"/>
<evidence type="ECO:0000256" key="4">
    <source>
        <dbReference type="ARBA" id="ARBA00022694"/>
    </source>
</evidence>
<feature type="binding site" evidence="6">
    <location>
        <position position="138"/>
    </location>
    <ligand>
        <name>S-adenosyl-L-methionine</name>
        <dbReference type="ChEBI" id="CHEBI:59789"/>
    </ligand>
</feature>
<dbReference type="RefSeq" id="WP_013559887.1">
    <property type="nucleotide sequence ID" value="NC_014960.1"/>
</dbReference>
<dbReference type="Gene3D" id="3.10.330.20">
    <property type="match status" value="1"/>
</dbReference>
<evidence type="ECO:0000256" key="5">
    <source>
        <dbReference type="PIRNR" id="PIRNR017269"/>
    </source>
</evidence>
<dbReference type="Pfam" id="PF08704">
    <property type="entry name" value="GCD14"/>
    <property type="match status" value="1"/>
</dbReference>
<evidence type="ECO:0000256" key="6">
    <source>
        <dbReference type="PIRSR" id="PIRSR017269-1"/>
    </source>
</evidence>
<dbReference type="eggNOG" id="COG2519">
    <property type="taxonomic scope" value="Bacteria"/>
</dbReference>
<name>E8N4Z1_ANATU</name>
<protein>
    <recommendedName>
        <fullName evidence="5">tRNA (adenine(58)-N(1))-methyltransferase TrmI</fullName>
        <ecNumber evidence="5">2.1.1.220</ecNumber>
    </recommendedName>
</protein>
<dbReference type="GO" id="GO:0160107">
    <property type="term" value="F:tRNA (adenine(58)-N1)-methyltransferase activity"/>
    <property type="evidence" value="ECO:0007669"/>
    <property type="project" value="UniProtKB-EC"/>
</dbReference>
<dbReference type="GO" id="GO:0031515">
    <property type="term" value="C:tRNA (m1A) methyltransferase complex"/>
    <property type="evidence" value="ECO:0007669"/>
    <property type="project" value="UniProtKB-UniRule"/>
</dbReference>
<accession>E8N4Z1</accession>
<dbReference type="InterPro" id="IPR049470">
    <property type="entry name" value="TRM61_C"/>
</dbReference>
<evidence type="ECO:0000313" key="8">
    <source>
        <dbReference type="EMBL" id="BAJ63505.1"/>
    </source>
</evidence>
<dbReference type="PROSITE" id="PS51620">
    <property type="entry name" value="SAM_TRM61"/>
    <property type="match status" value="1"/>
</dbReference>
<comment type="catalytic activity">
    <reaction evidence="5">
        <text>adenosine(58) in tRNA + S-adenosyl-L-methionine = N(1)-methyladenosine(58) in tRNA + S-adenosyl-L-homocysteine + H(+)</text>
        <dbReference type="Rhea" id="RHEA:43152"/>
        <dbReference type="Rhea" id="RHEA-COMP:10365"/>
        <dbReference type="Rhea" id="RHEA-COMP:10366"/>
        <dbReference type="ChEBI" id="CHEBI:15378"/>
        <dbReference type="ChEBI" id="CHEBI:57856"/>
        <dbReference type="ChEBI" id="CHEBI:59789"/>
        <dbReference type="ChEBI" id="CHEBI:74411"/>
        <dbReference type="ChEBI" id="CHEBI:74491"/>
        <dbReference type="EC" id="2.1.1.220"/>
    </reaction>
</comment>
<dbReference type="KEGG" id="atm:ANT_14770"/>
<keyword evidence="9" id="KW-1185">Reference proteome</keyword>
<keyword evidence="2 5" id="KW-0808">Transferase</keyword>
<dbReference type="Proteomes" id="UP000008922">
    <property type="component" value="Chromosome"/>
</dbReference>
<feature type="binding site" evidence="6">
    <location>
        <begin position="117"/>
        <end position="120"/>
    </location>
    <ligand>
        <name>S-adenosyl-L-methionine</name>
        <dbReference type="ChEBI" id="CHEBI:59789"/>
    </ligand>
</feature>
<comment type="subunit">
    <text evidence="5">Homotetramer composed of a dimer of dimers.</text>
</comment>
<keyword evidence="1 5" id="KW-0489">Methyltransferase</keyword>
<reference evidence="8 9" key="1">
    <citation type="submission" date="2010-12" db="EMBL/GenBank/DDBJ databases">
        <title>Whole genome sequence of Anaerolinea thermophila UNI-1.</title>
        <authorList>
            <person name="Narita-Yamada S."/>
            <person name="Kishi E."/>
            <person name="Watanabe Y."/>
            <person name="Takasaki K."/>
            <person name="Ankai A."/>
            <person name="Oguchi A."/>
            <person name="Fukui S."/>
            <person name="Takahashi M."/>
            <person name="Yashiro I."/>
            <person name="Hosoyama A."/>
            <person name="Sekiguchi Y."/>
            <person name="Hanada S."/>
            <person name="Fujita N."/>
        </authorList>
    </citation>
    <scope>NUCLEOTIDE SEQUENCE [LARGE SCALE GENOMIC DNA]</scope>
    <source>
        <strain evidence="9">DSM 14523 / JCM 11388 / NBRC 100420 / UNI-1</strain>
    </source>
</reference>